<evidence type="ECO:0000256" key="1">
    <source>
        <dbReference type="ARBA" id="ARBA00004123"/>
    </source>
</evidence>
<dbReference type="GO" id="GO:0016567">
    <property type="term" value="P:protein ubiquitination"/>
    <property type="evidence" value="ECO:0007669"/>
    <property type="project" value="InterPro"/>
</dbReference>
<reference evidence="5 6" key="1">
    <citation type="journal article" date="2018" name="Sci. Data">
        <title>The draft genome sequence of cork oak.</title>
        <authorList>
            <person name="Ramos A.M."/>
            <person name="Usie A."/>
            <person name="Barbosa P."/>
            <person name="Barros P.M."/>
            <person name="Capote T."/>
            <person name="Chaves I."/>
            <person name="Simoes F."/>
            <person name="Abreu I."/>
            <person name="Carrasquinho I."/>
            <person name="Faro C."/>
            <person name="Guimaraes J.B."/>
            <person name="Mendonca D."/>
            <person name="Nobrega F."/>
            <person name="Rodrigues L."/>
            <person name="Saibo N.J.M."/>
            <person name="Varela M.C."/>
            <person name="Egas C."/>
            <person name="Matos J."/>
            <person name="Miguel C.M."/>
            <person name="Oliveira M.M."/>
            <person name="Ricardo C.P."/>
            <person name="Goncalves S."/>
        </authorList>
    </citation>
    <scope>NUCLEOTIDE SEQUENCE [LARGE SCALE GENOMIC DNA]</scope>
    <source>
        <strain evidence="6">cv. HL8</strain>
    </source>
</reference>
<dbReference type="PANTHER" id="PTHR47358">
    <property type="entry name" value="E3 UBIQUITIN-PROTEIN LIGASE HOS1"/>
    <property type="match status" value="1"/>
</dbReference>
<evidence type="ECO:0000259" key="4">
    <source>
        <dbReference type="Pfam" id="PF13934"/>
    </source>
</evidence>
<feature type="region of interest" description="Disordered" evidence="3">
    <location>
        <begin position="887"/>
        <end position="970"/>
    </location>
</feature>
<sequence>MDRRFNGPTTPSTSTDAAAASATKSTPLPPQPNYNSRAVKEALEHLASVDLFELCDEAKVEHCRATRDLRSCGRYVEYALISCGHASLCAECSQRCDLCPICRIPIPMDGNRLRLRLYHECIEAGLISKRCDERIQEKDGENQLTADVQRLYSLFDVALENNLVSLICQYVTDVCMDESAVSSDPVIAFLLDEVVVKDWCKRTFRNIAKELQGIYNLELEGMKTSLTLLLKLSIQLAGICNVLEVLESSFKDTLSAQLHDLHHLQESILKTKQHMEIMMWCIRHQFLEKVKSRYSNFSSWHSRVRERKSAAIKRSWPDAVNNSSEPTKQDGSLFIEDALMNLDIEQGNTREMGEESEVASLLKDGVLSILRSKIEGVAGCYPFENLRTAVDILFLLGSSDLVVAKQAIDFIGFLNLKQLLYYLFDRHWTMPDEIWRYTVEDFAATFSITRHSLLESLIFYLLDDHTEEALQEACHLLPEVSGPAIHPKIAQVLLERNNPDTALMVLRWSGCDGGLRMVSLSEAVTAVRVRVECGLLTEAFTHQRMLCTKFRDKKVKHGPSVDTSHDFKGDFRSWVQWVEILVTEICCLCIRRNLVDRMIELPWNSEEEIHIHKCLLDFAIEDPSTTAGSLLVVFYLQRYRYTEAYQVDLKLQTLEKEFITKSIVGEEVLSRMRSASDWRERLIEKSMELLPEVQRLQVKSGKLPGIAVNSGKEVGVPAKSDLAEVQEARSTSLLIPSSTNSSLVLGTDHTIPLLRPSNFETPTRLRGSVHKQRSELVNYGSPSIFLTNSERGLKPLNSISKGFKLVDTVTPGTRRVSPISASPLREIKEATHRNLQDTLPEMEENGFINQLQNTSRHDSYRVTTNQVSTPSSKHGLFKDYAEDLNTNVSGKRSQSDRDGRHWNVVSSDDPMDIFSRGKDFTVEDSNMNGGPRWRSDETSDEEEEQSPGRSMGMVYNTTPARRRSRRLANR</sequence>
<gene>
    <name evidence="5" type="primary">HOS1_1</name>
    <name evidence="5" type="ORF">CFP56_038969</name>
</gene>
<comment type="subcellular location">
    <subcellularLocation>
        <location evidence="1">Nucleus</location>
    </subcellularLocation>
</comment>
<accession>A0AAW0J1K7</accession>
<feature type="compositionally biased region" description="Basic residues" evidence="3">
    <location>
        <begin position="960"/>
        <end position="970"/>
    </location>
</feature>
<keyword evidence="6" id="KW-1185">Reference proteome</keyword>
<feature type="compositionally biased region" description="Low complexity" evidence="3">
    <location>
        <begin position="8"/>
        <end position="26"/>
    </location>
</feature>
<keyword evidence="2" id="KW-0539">Nucleus</keyword>
<organism evidence="5 6">
    <name type="scientific">Quercus suber</name>
    <name type="common">Cork oak</name>
    <dbReference type="NCBI Taxonomy" id="58331"/>
    <lineage>
        <taxon>Eukaryota</taxon>
        <taxon>Viridiplantae</taxon>
        <taxon>Streptophyta</taxon>
        <taxon>Embryophyta</taxon>
        <taxon>Tracheophyta</taxon>
        <taxon>Spermatophyta</taxon>
        <taxon>Magnoliopsida</taxon>
        <taxon>eudicotyledons</taxon>
        <taxon>Gunneridae</taxon>
        <taxon>Pentapetalae</taxon>
        <taxon>rosids</taxon>
        <taxon>fabids</taxon>
        <taxon>Fagales</taxon>
        <taxon>Fagaceae</taxon>
        <taxon>Quercus</taxon>
    </lineage>
</organism>
<comment type="caution">
    <text evidence="5">The sequence shown here is derived from an EMBL/GenBank/DDBJ whole genome shotgun (WGS) entry which is preliminary data.</text>
</comment>
<dbReference type="AlphaFoldDB" id="A0AAW0J1K7"/>
<evidence type="ECO:0000256" key="3">
    <source>
        <dbReference type="SAM" id="MobiDB-lite"/>
    </source>
</evidence>
<dbReference type="EMBL" id="PKMF04000743">
    <property type="protein sequence ID" value="KAK7820363.1"/>
    <property type="molecule type" value="Genomic_DNA"/>
</dbReference>
<protein>
    <submittedName>
        <fullName evidence="5">E3 ubiquitin-protein ligase hos1</fullName>
    </submittedName>
</protein>
<feature type="region of interest" description="Disordered" evidence="3">
    <location>
        <begin position="1"/>
        <end position="34"/>
    </location>
</feature>
<dbReference type="PANTHER" id="PTHR47358:SF2">
    <property type="entry name" value="E3 UBIQUITIN-PROTEIN LIGASE HOS1"/>
    <property type="match status" value="1"/>
</dbReference>
<evidence type="ECO:0000313" key="5">
    <source>
        <dbReference type="EMBL" id="KAK7820363.1"/>
    </source>
</evidence>
<feature type="domain" description="ELYS-like" evidence="4">
    <location>
        <begin position="333"/>
        <end position="617"/>
    </location>
</feature>
<name>A0AAW0J1K7_QUESU</name>
<dbReference type="GO" id="GO:0005634">
    <property type="term" value="C:nucleus"/>
    <property type="evidence" value="ECO:0007669"/>
    <property type="project" value="UniProtKB-SubCell"/>
</dbReference>
<dbReference type="Pfam" id="PF13934">
    <property type="entry name" value="ELYS"/>
    <property type="match status" value="1"/>
</dbReference>
<dbReference type="Proteomes" id="UP000237347">
    <property type="component" value="Unassembled WGS sequence"/>
</dbReference>
<proteinExistence type="predicted"/>
<dbReference type="Gene3D" id="3.30.40.10">
    <property type="entry name" value="Zinc/RING finger domain, C3HC4 (zinc finger)"/>
    <property type="match status" value="1"/>
</dbReference>
<dbReference type="InterPro" id="IPR044718">
    <property type="entry name" value="HOS1"/>
</dbReference>
<evidence type="ECO:0000256" key="2">
    <source>
        <dbReference type="ARBA" id="ARBA00023242"/>
    </source>
</evidence>
<dbReference type="GO" id="GO:0004842">
    <property type="term" value="F:ubiquitin-protein transferase activity"/>
    <property type="evidence" value="ECO:0007669"/>
    <property type="project" value="InterPro"/>
</dbReference>
<dbReference type="InterPro" id="IPR025151">
    <property type="entry name" value="ELYS_dom"/>
</dbReference>
<evidence type="ECO:0000313" key="6">
    <source>
        <dbReference type="Proteomes" id="UP000237347"/>
    </source>
</evidence>
<dbReference type="InterPro" id="IPR013083">
    <property type="entry name" value="Znf_RING/FYVE/PHD"/>
</dbReference>